<evidence type="ECO:0000313" key="2">
    <source>
        <dbReference type="EMBL" id="SOZ40582.1"/>
    </source>
</evidence>
<evidence type="ECO:0000256" key="1">
    <source>
        <dbReference type="SAM" id="MobiDB-lite"/>
    </source>
</evidence>
<accession>A0ABY1VCR2</accession>
<evidence type="ECO:0008006" key="4">
    <source>
        <dbReference type="Google" id="ProtNLM"/>
    </source>
</evidence>
<organism evidence="2 3">
    <name type="scientific">Cupriavidus neocaledonicus</name>
    <dbReference type="NCBI Taxonomy" id="1040979"/>
    <lineage>
        <taxon>Bacteria</taxon>
        <taxon>Pseudomonadati</taxon>
        <taxon>Pseudomonadota</taxon>
        <taxon>Betaproteobacteria</taxon>
        <taxon>Burkholderiales</taxon>
        <taxon>Burkholderiaceae</taxon>
        <taxon>Cupriavidus</taxon>
    </lineage>
</organism>
<reference evidence="2 3" key="1">
    <citation type="submission" date="2018-01" db="EMBL/GenBank/DDBJ databases">
        <authorList>
            <person name="Clerissi C."/>
        </authorList>
    </citation>
    <scope>NUCLEOTIDE SEQUENCE [LARGE SCALE GENOMIC DNA]</scope>
    <source>
        <strain evidence="2">Cupriavidus taiwanensis STM 6082</strain>
    </source>
</reference>
<comment type="caution">
    <text evidence="2">The sequence shown here is derived from an EMBL/GenBank/DDBJ whole genome shotgun (WGS) entry which is preliminary data.</text>
</comment>
<gene>
    <name evidence="2" type="ORF">CBM2605_P30012</name>
</gene>
<dbReference type="EMBL" id="OFTC01000071">
    <property type="protein sequence ID" value="SOZ40582.1"/>
    <property type="molecule type" value="Genomic_DNA"/>
</dbReference>
<evidence type="ECO:0000313" key="3">
    <source>
        <dbReference type="Proteomes" id="UP000256710"/>
    </source>
</evidence>
<sequence length="57" mass="6050">MLGVTGQRALSLKAFGEAPDYRDGPGGLHSRKRTRPNLTRGMLMAVVKAATPSIIGQ</sequence>
<proteinExistence type="predicted"/>
<keyword evidence="3" id="KW-1185">Reference proteome</keyword>
<protein>
    <recommendedName>
        <fullName evidence="4">Transposase</fullName>
    </recommendedName>
</protein>
<feature type="region of interest" description="Disordered" evidence="1">
    <location>
        <begin position="18"/>
        <end position="37"/>
    </location>
</feature>
<name>A0ABY1VCR2_9BURK</name>
<dbReference type="Proteomes" id="UP000256710">
    <property type="component" value="Unassembled WGS sequence"/>
</dbReference>